<dbReference type="EMBL" id="QROT01000001">
    <property type="protein sequence ID" value="RHL47910.1"/>
    <property type="molecule type" value="Genomic_DNA"/>
</dbReference>
<organism evidence="1 2">
    <name type="scientific">Eubacterium ventriosum</name>
    <dbReference type="NCBI Taxonomy" id="39496"/>
    <lineage>
        <taxon>Bacteria</taxon>
        <taxon>Bacillati</taxon>
        <taxon>Bacillota</taxon>
        <taxon>Clostridia</taxon>
        <taxon>Eubacteriales</taxon>
        <taxon>Eubacteriaceae</taxon>
        <taxon>Eubacterium</taxon>
    </lineage>
</organism>
<accession>A0A415LH78</accession>
<dbReference type="Proteomes" id="UP000283314">
    <property type="component" value="Unassembled WGS sequence"/>
</dbReference>
<dbReference type="RefSeq" id="WP_118379065.1">
    <property type="nucleotide sequence ID" value="NZ_CABJDQ010000001.1"/>
</dbReference>
<dbReference type="GeneID" id="66465671"/>
<evidence type="ECO:0000313" key="1">
    <source>
        <dbReference type="EMBL" id="RHL47910.1"/>
    </source>
</evidence>
<sequence length="114" mass="13584">MNLDLAMKTYQSIRDSEKLSEYQKKVAVRFAYDSGEETLTSRLISEMIQEEKSNEELRKEYSVFTDEMPKWAENLSELILTMGIYSIEQEETLKEVNERLEEMLWQTKSQKQSR</sequence>
<proteinExistence type="predicted"/>
<evidence type="ECO:0000313" key="2">
    <source>
        <dbReference type="Proteomes" id="UP000283314"/>
    </source>
</evidence>
<protein>
    <submittedName>
        <fullName evidence="1">Uncharacterized protein</fullName>
    </submittedName>
</protein>
<name>A0A415LH78_9FIRM</name>
<gene>
    <name evidence="1" type="ORF">DW018_00290</name>
</gene>
<comment type="caution">
    <text evidence="1">The sequence shown here is derived from an EMBL/GenBank/DDBJ whole genome shotgun (WGS) entry which is preliminary data.</text>
</comment>
<reference evidence="1 2" key="1">
    <citation type="submission" date="2018-08" db="EMBL/GenBank/DDBJ databases">
        <title>A genome reference for cultivated species of the human gut microbiota.</title>
        <authorList>
            <person name="Zou Y."/>
            <person name="Xue W."/>
            <person name="Luo G."/>
        </authorList>
    </citation>
    <scope>NUCLEOTIDE SEQUENCE [LARGE SCALE GENOMIC DNA]</scope>
    <source>
        <strain evidence="1 2">AF37-4</strain>
    </source>
</reference>
<dbReference type="AlphaFoldDB" id="A0A415LH78"/>